<name>A0ABV4H2N0_9ACTN</name>
<proteinExistence type="predicted"/>
<comment type="caution">
    <text evidence="2">The sequence shown here is derived from an EMBL/GenBank/DDBJ whole genome shotgun (WGS) entry which is preliminary data.</text>
</comment>
<feature type="region of interest" description="Disordered" evidence="1">
    <location>
        <begin position="290"/>
        <end position="309"/>
    </location>
</feature>
<evidence type="ECO:0000256" key="1">
    <source>
        <dbReference type="SAM" id="MobiDB-lite"/>
    </source>
</evidence>
<gene>
    <name evidence="2" type="ORF">AB2L27_13795</name>
</gene>
<evidence type="ECO:0000313" key="3">
    <source>
        <dbReference type="Proteomes" id="UP001565927"/>
    </source>
</evidence>
<evidence type="ECO:0000313" key="2">
    <source>
        <dbReference type="EMBL" id="MEZ0165826.1"/>
    </source>
</evidence>
<organism evidence="2 3">
    <name type="scientific">Kineococcus halophytocola</name>
    <dbReference type="NCBI Taxonomy" id="3234027"/>
    <lineage>
        <taxon>Bacteria</taxon>
        <taxon>Bacillati</taxon>
        <taxon>Actinomycetota</taxon>
        <taxon>Actinomycetes</taxon>
        <taxon>Kineosporiales</taxon>
        <taxon>Kineosporiaceae</taxon>
        <taxon>Kineococcus</taxon>
    </lineage>
</organism>
<accession>A0ABV4H2N0</accession>
<keyword evidence="3" id="KW-1185">Reference proteome</keyword>
<keyword evidence="2" id="KW-0547">Nucleotide-binding</keyword>
<keyword evidence="2" id="KW-0067">ATP-binding</keyword>
<dbReference type="GO" id="GO:0005524">
    <property type="term" value="F:ATP binding"/>
    <property type="evidence" value="ECO:0007669"/>
    <property type="project" value="UniProtKB-KW"/>
</dbReference>
<dbReference type="Pfam" id="PF13749">
    <property type="entry name" value="HATPase_c_4"/>
    <property type="match status" value="1"/>
</dbReference>
<dbReference type="PANTHER" id="PTHR30595">
    <property type="entry name" value="GLPR-RELATED TRANSCRIPTIONAL REPRESSOR"/>
    <property type="match status" value="1"/>
</dbReference>
<dbReference type="RefSeq" id="WP_370442052.1">
    <property type="nucleotide sequence ID" value="NZ_JBGFTU010000015.1"/>
</dbReference>
<protein>
    <submittedName>
        <fullName evidence="2">ATP-binding protein</fullName>
    </submittedName>
</protein>
<dbReference type="Gene3D" id="3.30.565.60">
    <property type="match status" value="1"/>
</dbReference>
<sequence>MVTPDGTLTNAGVIAFVGRDVAGVDHVRREVTGGGSLQRIREAGRGLLEELHEVDRAIEAANPVRHLPMGLVSRQVRALPPRAAREALVNGAAHRDWSTADPVHVEHIGSRLVVTSPGGFIGGVTSSNTITHPSQPRNRALVDLLMRLRVAELEGIGVDRMVGDMVRLGYPAPSIEEVAGPLVRAVLLGTRLDEGRMTFLARMDPARTADDLNTLLVLRHLLEHWWTGARSTAPLIQRSAAEAEDVLLQLETVRVGGAVLVGRVEGTPADAPPAWTVTTDALAVLADRDQRAGAPKRRHPTRSAVARSWAEHRGRIGSSELSGIVGAHPTNLQRVLKDLEADGVLAPGRAVRRGAGFFYVPTRGSDPSR</sequence>
<dbReference type="InterPro" id="IPR038475">
    <property type="entry name" value="RecG_C_sf"/>
</dbReference>
<dbReference type="EMBL" id="JBGFTU010000015">
    <property type="protein sequence ID" value="MEZ0165826.1"/>
    <property type="molecule type" value="Genomic_DNA"/>
</dbReference>
<dbReference type="Proteomes" id="UP001565927">
    <property type="component" value="Unassembled WGS sequence"/>
</dbReference>
<dbReference type="PANTHER" id="PTHR30595:SF6">
    <property type="entry name" value="SCHLAFEN ALBA-2 DOMAIN-CONTAINING PROTEIN"/>
    <property type="match status" value="1"/>
</dbReference>
<reference evidence="2 3" key="1">
    <citation type="submission" date="2024-07" db="EMBL/GenBank/DDBJ databases">
        <authorList>
            <person name="Thanompreechachai J."/>
            <person name="Duangmal K."/>
        </authorList>
    </citation>
    <scope>NUCLEOTIDE SEQUENCE [LARGE SCALE GENOMIC DNA]</scope>
    <source>
        <strain evidence="2 3">LSe6-4</strain>
    </source>
</reference>